<gene>
    <name evidence="1" type="ORF">F9C07_1629</name>
</gene>
<dbReference type="Proteomes" id="UP000596276">
    <property type="component" value="Chromosome 1"/>
</dbReference>
<evidence type="ECO:0000313" key="1">
    <source>
        <dbReference type="EMBL" id="QRD88645.1"/>
    </source>
</evidence>
<protein>
    <submittedName>
        <fullName evidence="1">Uncharacterized protein</fullName>
    </submittedName>
</protein>
<proteinExistence type="predicted"/>
<reference evidence="2" key="1">
    <citation type="journal article" date="2021" name="G3 (Bethesda)">
        <title>Chromosome assembled and annotated genome sequence of Aspergillus flavus NRRL 3357.</title>
        <authorList>
            <person name="Skerker J.M."/>
            <person name="Pianalto K.M."/>
            <person name="Mondo S.J."/>
            <person name="Yang K."/>
            <person name="Arkin A.P."/>
            <person name="Keller N.P."/>
            <person name="Grigoriev I.V."/>
            <person name="Louise Glass N.L."/>
        </authorList>
    </citation>
    <scope>NUCLEOTIDE SEQUENCE [LARGE SCALE GENOMIC DNA]</scope>
    <source>
        <strain evidence="2">ATCC 200026 / FGSC A1120 / IAM 13836 / NRRL 3357 / JCM 12722 / SRRC 167</strain>
    </source>
</reference>
<evidence type="ECO:0000313" key="2">
    <source>
        <dbReference type="Proteomes" id="UP000596276"/>
    </source>
</evidence>
<keyword evidence="2" id="KW-1185">Reference proteome</keyword>
<dbReference type="EMBL" id="CP044619">
    <property type="protein sequence ID" value="QRD88645.1"/>
    <property type="molecule type" value="Genomic_DNA"/>
</dbReference>
<organism evidence="1 2">
    <name type="scientific">Aspergillus flavus (strain ATCC 200026 / FGSC A1120 / IAM 13836 / NRRL 3357 / JCM 12722 / SRRC 167)</name>
    <dbReference type="NCBI Taxonomy" id="332952"/>
    <lineage>
        <taxon>Eukaryota</taxon>
        <taxon>Fungi</taxon>
        <taxon>Dikarya</taxon>
        <taxon>Ascomycota</taxon>
        <taxon>Pezizomycotina</taxon>
        <taxon>Eurotiomycetes</taxon>
        <taxon>Eurotiomycetidae</taxon>
        <taxon>Eurotiales</taxon>
        <taxon>Aspergillaceae</taxon>
        <taxon>Aspergillus</taxon>
        <taxon>Aspergillus subgen. Circumdati</taxon>
    </lineage>
</organism>
<dbReference type="VEuPathDB" id="FungiDB:F9C07_1629"/>
<accession>A0A7U2QZH1</accession>
<sequence length="79" mass="8907">MPESGELDYNVIEDSQDIVYKHEKKRAAEPDMQKATCDTTSSSSLEYGLDYPAYWKLSHSWLASMLSDVAPRDGHPSLI</sequence>
<name>A0A7U2QZH1_ASPFN</name>
<dbReference type="AlphaFoldDB" id="A0A7U2QZH1"/>